<feature type="region of interest" description="Disordered" evidence="1">
    <location>
        <begin position="44"/>
        <end position="83"/>
    </location>
</feature>
<dbReference type="EMBL" id="JAHUTI010021892">
    <property type="protein sequence ID" value="MED6239695.1"/>
    <property type="molecule type" value="Genomic_DNA"/>
</dbReference>
<feature type="region of interest" description="Disordered" evidence="1">
    <location>
        <begin position="149"/>
        <end position="213"/>
    </location>
</feature>
<gene>
    <name evidence="2" type="ORF">ATANTOWER_009864</name>
</gene>
<organism evidence="2 3">
    <name type="scientific">Ataeniobius toweri</name>
    <dbReference type="NCBI Taxonomy" id="208326"/>
    <lineage>
        <taxon>Eukaryota</taxon>
        <taxon>Metazoa</taxon>
        <taxon>Chordata</taxon>
        <taxon>Craniata</taxon>
        <taxon>Vertebrata</taxon>
        <taxon>Euteleostomi</taxon>
        <taxon>Actinopterygii</taxon>
        <taxon>Neopterygii</taxon>
        <taxon>Teleostei</taxon>
        <taxon>Neoteleostei</taxon>
        <taxon>Acanthomorphata</taxon>
        <taxon>Ovalentaria</taxon>
        <taxon>Atherinomorphae</taxon>
        <taxon>Cyprinodontiformes</taxon>
        <taxon>Goodeidae</taxon>
        <taxon>Ataeniobius</taxon>
    </lineage>
</organism>
<keyword evidence="3" id="KW-1185">Reference proteome</keyword>
<feature type="compositionally biased region" description="Polar residues" evidence="1">
    <location>
        <begin position="202"/>
        <end position="213"/>
    </location>
</feature>
<accession>A0ABU7AQH3</accession>
<evidence type="ECO:0000313" key="3">
    <source>
        <dbReference type="Proteomes" id="UP001345963"/>
    </source>
</evidence>
<comment type="caution">
    <text evidence="2">The sequence shown here is derived from an EMBL/GenBank/DDBJ whole genome shotgun (WGS) entry which is preliminary data.</text>
</comment>
<proteinExistence type="predicted"/>
<dbReference type="Proteomes" id="UP001345963">
    <property type="component" value="Unassembled WGS sequence"/>
</dbReference>
<sequence>MILGQIRKDPGHQTSTLGFIWYCGSTHTNNTIPRGVAIPREHQLSQGTPRDPQRHQKGGPTEQHSPQAGAVWENPGQPCKASPPLAAMTVGTMQAQTGAPSLQSPTIHPGKTQIPLIPFQPHSVLPHSYPHTPSHHGLWPIHQARDAVGAPPTGSHCQPQAIGNPAANSSTAARSSIWPDKRALQSTSEPHLSRAATAPHPTINTSMQDRPPT</sequence>
<reference evidence="2 3" key="1">
    <citation type="submission" date="2021-07" db="EMBL/GenBank/DDBJ databases">
        <authorList>
            <person name="Palmer J.M."/>
        </authorList>
    </citation>
    <scope>NUCLEOTIDE SEQUENCE [LARGE SCALE GENOMIC DNA]</scope>
    <source>
        <strain evidence="2 3">AT_MEX2019</strain>
        <tissue evidence="2">Muscle</tissue>
    </source>
</reference>
<evidence type="ECO:0000313" key="2">
    <source>
        <dbReference type="EMBL" id="MED6239695.1"/>
    </source>
</evidence>
<protein>
    <submittedName>
        <fullName evidence="2">Uncharacterized protein</fullName>
    </submittedName>
</protein>
<evidence type="ECO:0000256" key="1">
    <source>
        <dbReference type="SAM" id="MobiDB-lite"/>
    </source>
</evidence>
<name>A0ABU7AQH3_9TELE</name>